<dbReference type="GeneID" id="111312958"/>
<dbReference type="Proteomes" id="UP000515121">
    <property type="component" value="Unplaced"/>
</dbReference>
<gene>
    <name evidence="3" type="primary">LOC111312958</name>
</gene>
<keyword evidence="1" id="KW-0175">Coiled coil</keyword>
<proteinExistence type="predicted"/>
<reference evidence="3" key="1">
    <citation type="submission" date="2025-08" db="UniProtKB">
        <authorList>
            <consortium name="RefSeq"/>
        </authorList>
    </citation>
    <scope>IDENTIFICATION</scope>
    <source>
        <tissue evidence="3">Fruit stalk</tissue>
    </source>
</reference>
<sequence>MRGPRETIGMNLATRQSLLLMSKRSCKSSQRKHLRRRATEILNRRIERLKEEMKEVSKEQESIRKGQREVKDKLEMVELECVQLRRETDFITQQSLNTQLRLSLMFQILKAREVNNFTQAAALTQILREVIAKQSKEE</sequence>
<dbReference type="PANTHER" id="PTHR48248:SF5">
    <property type="entry name" value="UVR DOMAIN-CONTAINING PROTEIN"/>
    <property type="match status" value="1"/>
</dbReference>
<evidence type="ECO:0000313" key="3">
    <source>
        <dbReference type="RefSeq" id="XP_022769484.1"/>
    </source>
</evidence>
<dbReference type="AlphaFoldDB" id="A0A6P6AX82"/>
<feature type="coiled-coil region" evidence="1">
    <location>
        <begin position="39"/>
        <end position="87"/>
    </location>
</feature>
<evidence type="ECO:0000313" key="2">
    <source>
        <dbReference type="Proteomes" id="UP000515121"/>
    </source>
</evidence>
<evidence type="ECO:0000256" key="1">
    <source>
        <dbReference type="SAM" id="Coils"/>
    </source>
</evidence>
<dbReference type="PANTHER" id="PTHR48248">
    <property type="entry name" value="UVR DOMAIN-CONTAINING PROTEIN"/>
    <property type="match status" value="1"/>
</dbReference>
<keyword evidence="2" id="KW-1185">Reference proteome</keyword>
<dbReference type="OrthoDB" id="995461at2759"/>
<name>A0A6P6AX82_DURZI</name>
<dbReference type="RefSeq" id="XP_022769484.1">
    <property type="nucleotide sequence ID" value="XM_022913749.1"/>
</dbReference>
<accession>A0A6P6AX82</accession>
<organism evidence="2 3">
    <name type="scientific">Durio zibethinus</name>
    <name type="common">Durian</name>
    <dbReference type="NCBI Taxonomy" id="66656"/>
    <lineage>
        <taxon>Eukaryota</taxon>
        <taxon>Viridiplantae</taxon>
        <taxon>Streptophyta</taxon>
        <taxon>Embryophyta</taxon>
        <taxon>Tracheophyta</taxon>
        <taxon>Spermatophyta</taxon>
        <taxon>Magnoliopsida</taxon>
        <taxon>eudicotyledons</taxon>
        <taxon>Gunneridae</taxon>
        <taxon>Pentapetalae</taxon>
        <taxon>rosids</taxon>
        <taxon>malvids</taxon>
        <taxon>Malvales</taxon>
        <taxon>Malvaceae</taxon>
        <taxon>Helicteroideae</taxon>
        <taxon>Durio</taxon>
    </lineage>
</organism>
<protein>
    <submittedName>
        <fullName evidence="3">Uncharacterized protein LOC111312958</fullName>
    </submittedName>
</protein>
<dbReference type="KEGG" id="dzi:111312958"/>